<dbReference type="OrthoDB" id="10263751at2759"/>
<dbReference type="Pfam" id="PF00085">
    <property type="entry name" value="Thioredoxin"/>
    <property type="match status" value="1"/>
</dbReference>
<dbReference type="InterPro" id="IPR017937">
    <property type="entry name" value="Thioredoxin_CS"/>
</dbReference>
<sequence>MLSSISSFARFALDHFEGSHIDLKGLVDNTNGLVVVDFFADWCGPCKNIGRILPKIAEAYPKVTILKANVDESPDLAEHFKVEVVPQFKFFKKSGSNELKEIRTIVGADVDTLTKYIDELQ</sequence>
<dbReference type="PROSITE" id="PS51352">
    <property type="entry name" value="THIOREDOXIN_2"/>
    <property type="match status" value="1"/>
</dbReference>
<dbReference type="EMBL" id="DS114117">
    <property type="protein sequence ID" value="EAX90338.1"/>
    <property type="molecule type" value="Genomic_DNA"/>
</dbReference>
<organism evidence="2 3">
    <name type="scientific">Trichomonas vaginalis (strain ATCC PRA-98 / G3)</name>
    <dbReference type="NCBI Taxonomy" id="412133"/>
    <lineage>
        <taxon>Eukaryota</taxon>
        <taxon>Metamonada</taxon>
        <taxon>Parabasalia</taxon>
        <taxon>Trichomonadida</taxon>
        <taxon>Trichomonadidae</taxon>
        <taxon>Trichomonas</taxon>
    </lineage>
</organism>
<dbReference type="Proteomes" id="UP000001542">
    <property type="component" value="Unassembled WGS sequence"/>
</dbReference>
<dbReference type="AlphaFoldDB" id="A2FXM7"/>
<evidence type="ECO:0000259" key="1">
    <source>
        <dbReference type="PROSITE" id="PS51352"/>
    </source>
</evidence>
<evidence type="ECO:0000313" key="3">
    <source>
        <dbReference type="Proteomes" id="UP000001542"/>
    </source>
</evidence>
<keyword evidence="3" id="KW-1185">Reference proteome</keyword>
<dbReference type="RefSeq" id="XP_001303268.1">
    <property type="nucleotide sequence ID" value="XM_001303267.1"/>
</dbReference>
<dbReference type="SUPFAM" id="SSF52833">
    <property type="entry name" value="Thioredoxin-like"/>
    <property type="match status" value="1"/>
</dbReference>
<reference evidence="2" key="2">
    <citation type="journal article" date="2007" name="Science">
        <title>Draft genome sequence of the sexually transmitted pathogen Trichomonas vaginalis.</title>
        <authorList>
            <person name="Carlton J.M."/>
            <person name="Hirt R.P."/>
            <person name="Silva J.C."/>
            <person name="Delcher A.L."/>
            <person name="Schatz M."/>
            <person name="Zhao Q."/>
            <person name="Wortman J.R."/>
            <person name="Bidwell S.L."/>
            <person name="Alsmark U.C.M."/>
            <person name="Besteiro S."/>
            <person name="Sicheritz-Ponten T."/>
            <person name="Noel C.J."/>
            <person name="Dacks J.B."/>
            <person name="Foster P.G."/>
            <person name="Simillion C."/>
            <person name="Van de Peer Y."/>
            <person name="Miranda-Saavedra D."/>
            <person name="Barton G.J."/>
            <person name="Westrop G.D."/>
            <person name="Mueller S."/>
            <person name="Dessi D."/>
            <person name="Fiori P.L."/>
            <person name="Ren Q."/>
            <person name="Paulsen I."/>
            <person name="Zhang H."/>
            <person name="Bastida-Corcuera F.D."/>
            <person name="Simoes-Barbosa A."/>
            <person name="Brown M.T."/>
            <person name="Hayes R.D."/>
            <person name="Mukherjee M."/>
            <person name="Okumura C.Y."/>
            <person name="Schneider R."/>
            <person name="Smith A.J."/>
            <person name="Vanacova S."/>
            <person name="Villalvazo M."/>
            <person name="Haas B.J."/>
            <person name="Pertea M."/>
            <person name="Feldblyum T.V."/>
            <person name="Utterback T.R."/>
            <person name="Shu C.L."/>
            <person name="Osoegawa K."/>
            <person name="de Jong P.J."/>
            <person name="Hrdy I."/>
            <person name="Horvathova L."/>
            <person name="Zubacova Z."/>
            <person name="Dolezal P."/>
            <person name="Malik S.B."/>
            <person name="Logsdon J.M. Jr."/>
            <person name="Henze K."/>
            <person name="Gupta A."/>
            <person name="Wang C.C."/>
            <person name="Dunne R.L."/>
            <person name="Upcroft J.A."/>
            <person name="Upcroft P."/>
            <person name="White O."/>
            <person name="Salzberg S.L."/>
            <person name="Tang P."/>
            <person name="Chiu C.-H."/>
            <person name="Lee Y.-S."/>
            <person name="Embley T.M."/>
            <person name="Coombs G.H."/>
            <person name="Mottram J.C."/>
            <person name="Tachezy J."/>
            <person name="Fraser-Liggett C.M."/>
            <person name="Johnson P.J."/>
        </authorList>
    </citation>
    <scope>NUCLEOTIDE SEQUENCE [LARGE SCALE GENOMIC DNA]</scope>
    <source>
        <strain evidence="2">G3</strain>
    </source>
</reference>
<dbReference type="PROSITE" id="PS00194">
    <property type="entry name" value="THIOREDOXIN_1"/>
    <property type="match status" value="1"/>
</dbReference>
<accession>A2FXM7</accession>
<dbReference type="InParanoid" id="A2FXM7"/>
<protein>
    <submittedName>
        <fullName evidence="2">Thioredoxin family protein</fullName>
    </submittedName>
</protein>
<gene>
    <name evidence="2" type="ORF">TVAG_385350</name>
</gene>
<dbReference type="VEuPathDB" id="TrichDB:TVAG_385350"/>
<name>A2FXM7_TRIV3</name>
<dbReference type="Gene3D" id="3.40.30.10">
    <property type="entry name" value="Glutaredoxin"/>
    <property type="match status" value="1"/>
</dbReference>
<dbReference type="PANTHER" id="PTHR10438:SF468">
    <property type="entry name" value="THIOREDOXIN-1-RELATED"/>
    <property type="match status" value="1"/>
</dbReference>
<evidence type="ECO:0000313" key="2">
    <source>
        <dbReference type="EMBL" id="EAX90338.1"/>
    </source>
</evidence>
<dbReference type="KEGG" id="tva:4748021"/>
<dbReference type="InterPro" id="IPR050620">
    <property type="entry name" value="Thioredoxin_H-type-like"/>
</dbReference>
<dbReference type="STRING" id="5722.A2FXM7"/>
<reference evidence="2" key="1">
    <citation type="submission" date="2006-10" db="EMBL/GenBank/DDBJ databases">
        <authorList>
            <person name="Amadeo P."/>
            <person name="Zhao Q."/>
            <person name="Wortman J."/>
            <person name="Fraser-Liggett C."/>
            <person name="Carlton J."/>
        </authorList>
    </citation>
    <scope>NUCLEOTIDE SEQUENCE</scope>
    <source>
        <strain evidence="2">G3</strain>
    </source>
</reference>
<dbReference type="FunCoup" id="A2FXM7">
    <property type="interactions" value="422"/>
</dbReference>
<dbReference type="InterPro" id="IPR013766">
    <property type="entry name" value="Thioredoxin_domain"/>
</dbReference>
<dbReference type="CDD" id="cd02947">
    <property type="entry name" value="TRX_family"/>
    <property type="match status" value="1"/>
</dbReference>
<proteinExistence type="predicted"/>
<feature type="domain" description="Thioredoxin" evidence="1">
    <location>
        <begin position="2"/>
        <end position="121"/>
    </location>
</feature>
<dbReference type="SMR" id="A2FXM7"/>
<dbReference type="PANTHER" id="PTHR10438">
    <property type="entry name" value="THIOREDOXIN"/>
    <property type="match status" value="1"/>
</dbReference>
<dbReference type="InterPro" id="IPR036249">
    <property type="entry name" value="Thioredoxin-like_sf"/>
</dbReference>
<dbReference type="PRINTS" id="PR00421">
    <property type="entry name" value="THIOREDOXIN"/>
</dbReference>
<dbReference type="VEuPathDB" id="TrichDB:TVAGG3_0640280"/>
<dbReference type="eggNOG" id="KOG0907">
    <property type="taxonomic scope" value="Eukaryota"/>
</dbReference>